<reference evidence="4 5" key="1">
    <citation type="submission" date="2019-11" db="EMBL/GenBank/DDBJ databases">
        <authorList>
            <person name="Zheng R.K."/>
            <person name="Sun C.M."/>
        </authorList>
    </citation>
    <scope>NUCLEOTIDE SEQUENCE [LARGE SCALE GENOMIC DNA]</scope>
    <source>
        <strain evidence="4 5">WC007</strain>
    </source>
</reference>
<dbReference type="PANTHER" id="PTHR37423:SF2">
    <property type="entry name" value="MEMBRANE-BOUND LYTIC MUREIN TRANSGLYCOSYLASE C"/>
    <property type="match status" value="1"/>
</dbReference>
<dbReference type="EMBL" id="CP046401">
    <property type="protein sequence ID" value="QGY43333.1"/>
    <property type="molecule type" value="Genomic_DNA"/>
</dbReference>
<keyword evidence="2" id="KW-0812">Transmembrane</keyword>
<keyword evidence="2" id="KW-1133">Transmembrane helix</keyword>
<gene>
    <name evidence="4" type="ORF">GM418_06565</name>
</gene>
<keyword evidence="5" id="KW-1185">Reference proteome</keyword>
<dbReference type="AlphaFoldDB" id="A0A6I6JVN3"/>
<evidence type="ECO:0000256" key="1">
    <source>
        <dbReference type="ARBA" id="ARBA00007734"/>
    </source>
</evidence>
<keyword evidence="2" id="KW-0472">Membrane</keyword>
<dbReference type="Pfam" id="PF01464">
    <property type="entry name" value="SLT"/>
    <property type="match status" value="1"/>
</dbReference>
<sequence>MKLWWRIVLPVILVAGVVFVIVVFSSATDKDPEEVVVVKHTEYRSPFIPDSVAFAGEWLPLNRFDVKEALDRELLSNAYFHSQTMRYIKLAPRYFSIIEPILKEKGVPEDFKYLAVAESGLNPRAVSPAGAVGFWQFLRGTAQEYGLVINSEVDERYHVEKATYAACDYLLKAYRKYQSWTMVAAAYNAGPTGMARQILRQKSESYFDLLLVEETGRYVFRIAALKLIMENPELYNFYISEDEKYPVITTRIVEVDGAVEDFADFAKEQGINYKLLKDFNPWLRQTYLKNPGAKKYVIEIPVLEKVES</sequence>
<evidence type="ECO:0000256" key="2">
    <source>
        <dbReference type="SAM" id="Phobius"/>
    </source>
</evidence>
<proteinExistence type="inferred from homology"/>
<dbReference type="PANTHER" id="PTHR37423">
    <property type="entry name" value="SOLUBLE LYTIC MUREIN TRANSGLYCOSYLASE-RELATED"/>
    <property type="match status" value="1"/>
</dbReference>
<dbReference type="KEGG" id="mcos:GM418_06565"/>
<organism evidence="4 5">
    <name type="scientific">Maribellus comscasis</name>
    <dbReference type="NCBI Taxonomy" id="2681766"/>
    <lineage>
        <taxon>Bacteria</taxon>
        <taxon>Pseudomonadati</taxon>
        <taxon>Bacteroidota</taxon>
        <taxon>Bacteroidia</taxon>
        <taxon>Marinilabiliales</taxon>
        <taxon>Prolixibacteraceae</taxon>
        <taxon>Maribellus</taxon>
    </lineage>
</organism>
<protein>
    <submittedName>
        <fullName evidence="4">Transglycosylase SLT domain-containing protein</fullName>
    </submittedName>
</protein>
<dbReference type="CDD" id="cd16894">
    <property type="entry name" value="MltD-like"/>
    <property type="match status" value="1"/>
</dbReference>
<dbReference type="InterPro" id="IPR023346">
    <property type="entry name" value="Lysozyme-like_dom_sf"/>
</dbReference>
<dbReference type="InterPro" id="IPR008258">
    <property type="entry name" value="Transglycosylase_SLT_dom_1"/>
</dbReference>
<accession>A0A6I6JVN3</accession>
<name>A0A6I6JVN3_9BACT</name>
<evidence type="ECO:0000313" key="4">
    <source>
        <dbReference type="EMBL" id="QGY43333.1"/>
    </source>
</evidence>
<feature type="transmembrane region" description="Helical" evidence="2">
    <location>
        <begin position="7"/>
        <end position="27"/>
    </location>
</feature>
<dbReference type="RefSeq" id="WP_158864357.1">
    <property type="nucleotide sequence ID" value="NZ_CP046401.1"/>
</dbReference>
<evidence type="ECO:0000259" key="3">
    <source>
        <dbReference type="Pfam" id="PF01464"/>
    </source>
</evidence>
<evidence type="ECO:0000313" key="5">
    <source>
        <dbReference type="Proteomes" id="UP000428260"/>
    </source>
</evidence>
<dbReference type="SUPFAM" id="SSF53955">
    <property type="entry name" value="Lysozyme-like"/>
    <property type="match status" value="1"/>
</dbReference>
<feature type="domain" description="Transglycosylase SLT" evidence="3">
    <location>
        <begin position="98"/>
        <end position="205"/>
    </location>
</feature>
<dbReference type="Gene3D" id="1.10.530.10">
    <property type="match status" value="1"/>
</dbReference>
<comment type="similarity">
    <text evidence="1">Belongs to the transglycosylase Slt family.</text>
</comment>
<dbReference type="Proteomes" id="UP000428260">
    <property type="component" value="Chromosome"/>
</dbReference>